<protein>
    <recommendedName>
        <fullName evidence="2">X8 domain-containing protein</fullName>
    </recommendedName>
</protein>
<feature type="domain" description="X8" evidence="2">
    <location>
        <begin position="12"/>
        <end position="49"/>
    </location>
</feature>
<keyword evidence="4" id="KW-1185">Reference proteome</keyword>
<dbReference type="InterPro" id="IPR012946">
    <property type="entry name" value="X8"/>
</dbReference>
<evidence type="ECO:0000313" key="4">
    <source>
        <dbReference type="Proteomes" id="UP000607653"/>
    </source>
</evidence>
<comment type="caution">
    <text evidence="3">The sequence shown here is derived from an EMBL/GenBank/DDBJ whole genome shotgun (WGS) entry which is preliminary data.</text>
</comment>
<reference evidence="3 4" key="1">
    <citation type="journal article" date="2020" name="Mol. Biol. Evol.">
        <title>Distinct Expression and Methylation Patterns for Genes with Different Fates following a Single Whole-Genome Duplication in Flowering Plants.</title>
        <authorList>
            <person name="Shi T."/>
            <person name="Rahmani R.S."/>
            <person name="Gugger P.F."/>
            <person name="Wang M."/>
            <person name="Li H."/>
            <person name="Zhang Y."/>
            <person name="Li Z."/>
            <person name="Wang Q."/>
            <person name="Van de Peer Y."/>
            <person name="Marchal K."/>
            <person name="Chen J."/>
        </authorList>
    </citation>
    <scope>NUCLEOTIDE SEQUENCE [LARGE SCALE GENOMIC DNA]</scope>
    <source>
        <tissue evidence="3">Leaf</tissue>
    </source>
</reference>
<dbReference type="InterPro" id="IPR044788">
    <property type="entry name" value="X8_dom_prot"/>
</dbReference>
<dbReference type="PANTHER" id="PTHR31044">
    <property type="entry name" value="BETA-1,3 GLUCANASE"/>
    <property type="match status" value="1"/>
</dbReference>
<accession>A0A822ZCH8</accession>
<dbReference type="GO" id="GO:0009506">
    <property type="term" value="C:plasmodesma"/>
    <property type="evidence" value="ECO:0007669"/>
    <property type="project" value="UniProtKB-ARBA"/>
</dbReference>
<evidence type="ECO:0000313" key="3">
    <source>
        <dbReference type="EMBL" id="DAD41189.1"/>
    </source>
</evidence>
<keyword evidence="1" id="KW-0732">Signal</keyword>
<sequence length="89" mass="9563">MRSIGNNTKAKGNACGIRGVDCSAIQPTGSCYNSNALQNHASYAFYNSYKLFLEINVKNGVIVAPQEDEIDAPPQPQDVIVLASSSETR</sequence>
<dbReference type="Proteomes" id="UP000607653">
    <property type="component" value="Unassembled WGS sequence"/>
</dbReference>
<name>A0A822ZCH8_NELNU</name>
<evidence type="ECO:0000256" key="1">
    <source>
        <dbReference type="ARBA" id="ARBA00022729"/>
    </source>
</evidence>
<organism evidence="3 4">
    <name type="scientific">Nelumbo nucifera</name>
    <name type="common">Sacred lotus</name>
    <dbReference type="NCBI Taxonomy" id="4432"/>
    <lineage>
        <taxon>Eukaryota</taxon>
        <taxon>Viridiplantae</taxon>
        <taxon>Streptophyta</taxon>
        <taxon>Embryophyta</taxon>
        <taxon>Tracheophyta</taxon>
        <taxon>Spermatophyta</taxon>
        <taxon>Magnoliopsida</taxon>
        <taxon>Proteales</taxon>
        <taxon>Nelumbonaceae</taxon>
        <taxon>Nelumbo</taxon>
    </lineage>
</organism>
<dbReference type="EMBL" id="DUZY01000005">
    <property type="protein sequence ID" value="DAD41189.1"/>
    <property type="molecule type" value="Genomic_DNA"/>
</dbReference>
<proteinExistence type="predicted"/>
<evidence type="ECO:0000259" key="2">
    <source>
        <dbReference type="Pfam" id="PF07983"/>
    </source>
</evidence>
<gene>
    <name evidence="3" type="ORF">HUJ06_015512</name>
</gene>
<dbReference type="PANTHER" id="PTHR31044:SF120">
    <property type="entry name" value="CARBOHYDRATE-BINDING X8 DOMAIN SUPERFAMILY PROTEIN"/>
    <property type="match status" value="1"/>
</dbReference>
<dbReference type="AlphaFoldDB" id="A0A822ZCH8"/>
<dbReference type="Pfam" id="PF07983">
    <property type="entry name" value="X8"/>
    <property type="match status" value="1"/>
</dbReference>